<dbReference type="PANTHER" id="PTHR40064:SF1">
    <property type="entry name" value="MEMBRANE PROTEIN"/>
    <property type="match status" value="1"/>
</dbReference>
<comment type="subcellular location">
    <subcellularLocation>
        <location evidence="1">Cell membrane</location>
        <topology evidence="1">Multi-pass membrane protein</topology>
    </subcellularLocation>
</comment>
<dbReference type="InterPro" id="IPR052984">
    <property type="entry name" value="UPF0421"/>
</dbReference>
<protein>
    <submittedName>
        <fullName evidence="7">Aromatic acid exporter family member 1</fullName>
    </submittedName>
</protein>
<keyword evidence="8" id="KW-1185">Reference proteome</keyword>
<reference evidence="8" key="1">
    <citation type="submission" date="2016-10" db="EMBL/GenBank/DDBJ databases">
        <authorList>
            <person name="Varghese N."/>
        </authorList>
    </citation>
    <scope>NUCLEOTIDE SEQUENCE [LARGE SCALE GENOMIC DNA]</scope>
    <source>
        <strain evidence="8">DSM 17980</strain>
    </source>
</reference>
<dbReference type="InterPro" id="IPR010343">
    <property type="entry name" value="ArAE_1"/>
</dbReference>
<keyword evidence="3 6" id="KW-0812">Transmembrane</keyword>
<evidence type="ECO:0000256" key="3">
    <source>
        <dbReference type="ARBA" id="ARBA00022692"/>
    </source>
</evidence>
<evidence type="ECO:0000313" key="7">
    <source>
        <dbReference type="EMBL" id="SFU30343.1"/>
    </source>
</evidence>
<evidence type="ECO:0000256" key="6">
    <source>
        <dbReference type="SAM" id="Phobius"/>
    </source>
</evidence>
<evidence type="ECO:0000313" key="8">
    <source>
        <dbReference type="Proteomes" id="UP000183508"/>
    </source>
</evidence>
<dbReference type="STRING" id="392015.SAMN05421543_10125"/>
<keyword evidence="2" id="KW-1003">Cell membrane</keyword>
<proteinExistence type="predicted"/>
<dbReference type="Proteomes" id="UP000183508">
    <property type="component" value="Unassembled WGS sequence"/>
</dbReference>
<dbReference type="Pfam" id="PF06081">
    <property type="entry name" value="ArAE_1"/>
    <property type="match status" value="1"/>
</dbReference>
<sequence length="373" mass="41057">MSAFGSRIHSAALSRLRPLLPAVGPRTVKTCLAIALSIATARALHLMSPQFAGVVAVLAVQPSVHRSLRQGVRQWLSAGLGAAVGMGAILALGRPAWWIGLIVLLVLGWHVRWRWTQSLLIAVVIVINTMGADGMSSVASGLNQLALVTIGMGYGTLANVLIRPSHTGTVRYLIDQCEAGLTTLWQILRRDVDRGMMTAYPDFRARIDDVRQRIQEGFRFAAYVAEDQRYDPRTAVDPTVHPTAIFSALESALERTRDVHRSLQPLSGYRMHPDLYRALRLCQRALAHVIAGRPCHAGLADPAFRRAELSLMQLPATPAPSDLRRHMAQYQVLQHLRQFYAALALCAQARQASRPAPDAEPLDFAERIRQLVS</sequence>
<evidence type="ECO:0000256" key="5">
    <source>
        <dbReference type="ARBA" id="ARBA00023136"/>
    </source>
</evidence>
<keyword evidence="4 6" id="KW-1133">Transmembrane helix</keyword>
<organism evidence="7 8">
    <name type="scientific">Alicyclobacillus macrosporangiidus</name>
    <dbReference type="NCBI Taxonomy" id="392015"/>
    <lineage>
        <taxon>Bacteria</taxon>
        <taxon>Bacillati</taxon>
        <taxon>Bacillota</taxon>
        <taxon>Bacilli</taxon>
        <taxon>Bacillales</taxon>
        <taxon>Alicyclobacillaceae</taxon>
        <taxon>Alicyclobacillus</taxon>
    </lineage>
</organism>
<evidence type="ECO:0000256" key="4">
    <source>
        <dbReference type="ARBA" id="ARBA00022989"/>
    </source>
</evidence>
<evidence type="ECO:0000256" key="2">
    <source>
        <dbReference type="ARBA" id="ARBA00022475"/>
    </source>
</evidence>
<name>A0A1I7F274_9BACL</name>
<dbReference type="PANTHER" id="PTHR40064">
    <property type="entry name" value="MEMBRANE PROTEIN-RELATED"/>
    <property type="match status" value="1"/>
</dbReference>
<feature type="transmembrane region" description="Helical" evidence="6">
    <location>
        <begin position="119"/>
        <end position="139"/>
    </location>
</feature>
<keyword evidence="5 6" id="KW-0472">Membrane</keyword>
<evidence type="ECO:0000256" key="1">
    <source>
        <dbReference type="ARBA" id="ARBA00004651"/>
    </source>
</evidence>
<dbReference type="AlphaFoldDB" id="A0A1I7F274"/>
<dbReference type="EMBL" id="FPBV01000001">
    <property type="protein sequence ID" value="SFU30343.1"/>
    <property type="molecule type" value="Genomic_DNA"/>
</dbReference>
<gene>
    <name evidence="7" type="ORF">SAMN05421543_10125</name>
</gene>
<dbReference type="RefSeq" id="WP_074948421.1">
    <property type="nucleotide sequence ID" value="NZ_FPBV01000001.1"/>
</dbReference>
<feature type="transmembrane region" description="Helical" evidence="6">
    <location>
        <begin position="83"/>
        <end position="107"/>
    </location>
</feature>
<dbReference type="GO" id="GO:0005886">
    <property type="term" value="C:plasma membrane"/>
    <property type="evidence" value="ECO:0007669"/>
    <property type="project" value="UniProtKB-SubCell"/>
</dbReference>
<accession>A0A1I7F274</accession>